<dbReference type="AlphaFoldDB" id="A0A7S4QCX4"/>
<feature type="transmembrane region" description="Helical" evidence="2">
    <location>
        <begin position="7"/>
        <end position="30"/>
    </location>
</feature>
<feature type="transmembrane region" description="Helical" evidence="2">
    <location>
        <begin position="250"/>
        <end position="273"/>
    </location>
</feature>
<feature type="transmembrane region" description="Helical" evidence="2">
    <location>
        <begin position="156"/>
        <end position="175"/>
    </location>
</feature>
<sequence length="387" mass="39959">MVSKAALGVFWQATCGVVGIGELIFSKILAEAGWPYFRIGATSMLLIGCAWGLVFLLLRDKAPLRAEMPWVLLRGFFGNATLIAVVLAVRIGATAGDTAALTSINIVIAAMVGHVVLGEHLRWPHLVALVASVVGAALVAQPEFLFGSKGGASSTWLGYVMALVGGFLQACIFICARKSAEVSGAVASSVEAYMGVVMFLIMPFISPIEGASMSRIADNPLLATGYVALSFCLTYVGIGAGCLGSMWCPAAVGATVMTAATMVTGYVAQTILFGETPQLLTMLGAGLMLAAVVLMALTRTEVPEKLVSEDASADNPENAANNQENEAQEVCSNASSKSTSLLSFAAAEYSQVQVPRQRQRRSDGAAAAAASNPEATTVGAVAPANAA</sequence>
<gene>
    <name evidence="4" type="ORF">AMON00008_LOCUS17458</name>
</gene>
<evidence type="ECO:0000259" key="3">
    <source>
        <dbReference type="Pfam" id="PF00892"/>
    </source>
</evidence>
<keyword evidence="2" id="KW-0812">Transmembrane</keyword>
<evidence type="ECO:0000313" key="4">
    <source>
        <dbReference type="EMBL" id="CAE4577983.1"/>
    </source>
</evidence>
<keyword evidence="2" id="KW-0472">Membrane</keyword>
<dbReference type="SUPFAM" id="SSF103481">
    <property type="entry name" value="Multidrug resistance efflux transporter EmrE"/>
    <property type="match status" value="1"/>
</dbReference>
<feature type="transmembrane region" description="Helical" evidence="2">
    <location>
        <begin position="279"/>
        <end position="297"/>
    </location>
</feature>
<feature type="compositionally biased region" description="Low complexity" evidence="1">
    <location>
        <begin position="317"/>
        <end position="334"/>
    </location>
</feature>
<reference evidence="4" key="1">
    <citation type="submission" date="2021-01" db="EMBL/GenBank/DDBJ databases">
        <authorList>
            <person name="Corre E."/>
            <person name="Pelletier E."/>
            <person name="Niang G."/>
            <person name="Scheremetjew M."/>
            <person name="Finn R."/>
            <person name="Kale V."/>
            <person name="Holt S."/>
            <person name="Cochrane G."/>
            <person name="Meng A."/>
            <person name="Brown T."/>
            <person name="Cohen L."/>
        </authorList>
    </citation>
    <scope>NUCLEOTIDE SEQUENCE</scope>
    <source>
        <strain evidence="4">CCMP3105</strain>
    </source>
</reference>
<dbReference type="PANTHER" id="PTHR22911">
    <property type="entry name" value="ACYL-MALONYL CONDENSING ENZYME-RELATED"/>
    <property type="match status" value="1"/>
</dbReference>
<feature type="transmembrane region" description="Helical" evidence="2">
    <location>
        <begin position="36"/>
        <end position="58"/>
    </location>
</feature>
<accession>A0A7S4QCX4</accession>
<feature type="transmembrane region" description="Helical" evidence="2">
    <location>
        <begin position="70"/>
        <end position="93"/>
    </location>
</feature>
<feature type="transmembrane region" description="Helical" evidence="2">
    <location>
        <begin position="182"/>
        <end position="205"/>
    </location>
</feature>
<keyword evidence="2" id="KW-1133">Transmembrane helix</keyword>
<protein>
    <recommendedName>
        <fullName evidence="3">EamA domain-containing protein</fullName>
    </recommendedName>
</protein>
<feature type="domain" description="EamA" evidence="3">
    <location>
        <begin position="23"/>
        <end position="139"/>
    </location>
</feature>
<dbReference type="PANTHER" id="PTHR22911:SF137">
    <property type="entry name" value="SOLUTE CARRIER FAMILY 35 MEMBER G2-RELATED"/>
    <property type="match status" value="1"/>
</dbReference>
<evidence type="ECO:0000256" key="2">
    <source>
        <dbReference type="SAM" id="Phobius"/>
    </source>
</evidence>
<dbReference type="GO" id="GO:0016020">
    <property type="term" value="C:membrane"/>
    <property type="evidence" value="ECO:0007669"/>
    <property type="project" value="InterPro"/>
</dbReference>
<dbReference type="EMBL" id="HBNR01025904">
    <property type="protein sequence ID" value="CAE4577983.1"/>
    <property type="molecule type" value="Transcribed_RNA"/>
</dbReference>
<feature type="region of interest" description="Disordered" evidence="1">
    <location>
        <begin position="349"/>
        <end position="387"/>
    </location>
</feature>
<dbReference type="InterPro" id="IPR037185">
    <property type="entry name" value="EmrE-like"/>
</dbReference>
<feature type="region of interest" description="Disordered" evidence="1">
    <location>
        <begin position="308"/>
        <end position="334"/>
    </location>
</feature>
<organism evidence="4">
    <name type="scientific">Alexandrium monilatum</name>
    <dbReference type="NCBI Taxonomy" id="311494"/>
    <lineage>
        <taxon>Eukaryota</taxon>
        <taxon>Sar</taxon>
        <taxon>Alveolata</taxon>
        <taxon>Dinophyceae</taxon>
        <taxon>Gonyaulacales</taxon>
        <taxon>Pyrocystaceae</taxon>
        <taxon>Alexandrium</taxon>
    </lineage>
</organism>
<dbReference type="InterPro" id="IPR000620">
    <property type="entry name" value="EamA_dom"/>
</dbReference>
<feature type="transmembrane region" description="Helical" evidence="2">
    <location>
        <begin position="225"/>
        <end position="243"/>
    </location>
</feature>
<evidence type="ECO:0000256" key="1">
    <source>
        <dbReference type="SAM" id="MobiDB-lite"/>
    </source>
</evidence>
<name>A0A7S4QCX4_9DINO</name>
<feature type="transmembrane region" description="Helical" evidence="2">
    <location>
        <begin position="99"/>
        <end position="117"/>
    </location>
</feature>
<dbReference type="Pfam" id="PF00892">
    <property type="entry name" value="EamA"/>
    <property type="match status" value="1"/>
</dbReference>
<feature type="transmembrane region" description="Helical" evidence="2">
    <location>
        <begin position="126"/>
        <end position="144"/>
    </location>
</feature>
<proteinExistence type="predicted"/>